<keyword evidence="1" id="KW-0808">Transferase</keyword>
<protein>
    <submittedName>
        <fullName evidence="1">A kinase (PRKA) anchor protein (Gravin) 12b</fullName>
    </submittedName>
</protein>
<feature type="non-terminal residue" evidence="1">
    <location>
        <position position="73"/>
    </location>
</feature>
<gene>
    <name evidence="1" type="primary">AKAP12B</name>
</gene>
<proteinExistence type="predicted"/>
<reference evidence="1" key="2">
    <citation type="submission" date="2016-06" db="EMBL/GenBank/DDBJ databases">
        <title>The genome of a short-lived fish provides insights into sex chromosome evolution and the genetic control of aging.</title>
        <authorList>
            <person name="Reichwald K."/>
            <person name="Felder M."/>
            <person name="Petzold A."/>
            <person name="Koch P."/>
            <person name="Groth M."/>
            <person name="Platzer M."/>
        </authorList>
    </citation>
    <scope>NUCLEOTIDE SEQUENCE</scope>
    <source>
        <tissue evidence="1">Brain</tissue>
    </source>
</reference>
<feature type="non-terminal residue" evidence="1">
    <location>
        <position position="1"/>
    </location>
</feature>
<name>A0A1A8GZV2_9TELE</name>
<accession>A0A1A8GZV2</accession>
<organism evidence="1">
    <name type="scientific">Nothobranchius korthausae</name>
    <dbReference type="NCBI Taxonomy" id="1143690"/>
    <lineage>
        <taxon>Eukaryota</taxon>
        <taxon>Metazoa</taxon>
        <taxon>Chordata</taxon>
        <taxon>Craniata</taxon>
        <taxon>Vertebrata</taxon>
        <taxon>Euteleostomi</taxon>
        <taxon>Actinopterygii</taxon>
        <taxon>Neopterygii</taxon>
        <taxon>Teleostei</taxon>
        <taxon>Neoteleostei</taxon>
        <taxon>Acanthomorphata</taxon>
        <taxon>Ovalentaria</taxon>
        <taxon>Atherinomorphae</taxon>
        <taxon>Cyprinodontiformes</taxon>
        <taxon>Nothobranchiidae</taxon>
        <taxon>Nothobranchius</taxon>
    </lineage>
</organism>
<dbReference type="EMBL" id="HAEC01007927">
    <property type="protein sequence ID" value="SBQ76065.1"/>
    <property type="molecule type" value="Transcribed_RNA"/>
</dbReference>
<dbReference type="GO" id="GO:0016301">
    <property type="term" value="F:kinase activity"/>
    <property type="evidence" value="ECO:0007669"/>
    <property type="project" value="UniProtKB-KW"/>
</dbReference>
<dbReference type="AlphaFoldDB" id="A0A1A8GZV2"/>
<sequence length="73" mass="7847">LDSSRSCSPAADLQRDRSLLWNEEEKVPFWSPTAEAAGSVVNSLSDYMTLGASQDDCTSPLLTANSPFLLDPA</sequence>
<reference evidence="1" key="1">
    <citation type="submission" date="2016-05" db="EMBL/GenBank/DDBJ databases">
        <authorList>
            <person name="Lavstsen T."/>
            <person name="Jespersen J.S."/>
        </authorList>
    </citation>
    <scope>NUCLEOTIDE SEQUENCE</scope>
    <source>
        <tissue evidence="1">Brain</tissue>
    </source>
</reference>
<evidence type="ECO:0000313" key="1">
    <source>
        <dbReference type="EMBL" id="SBQ76065.1"/>
    </source>
</evidence>
<keyword evidence="1" id="KW-0418">Kinase</keyword>